<protein>
    <submittedName>
        <fullName evidence="1">Uncharacterized protein</fullName>
    </submittedName>
</protein>
<dbReference type="Proteomes" id="UP001331761">
    <property type="component" value="Unassembled WGS sequence"/>
</dbReference>
<organism evidence="1 2">
    <name type="scientific">Trichostrongylus colubriformis</name>
    <name type="common">Black scour worm</name>
    <dbReference type="NCBI Taxonomy" id="6319"/>
    <lineage>
        <taxon>Eukaryota</taxon>
        <taxon>Metazoa</taxon>
        <taxon>Ecdysozoa</taxon>
        <taxon>Nematoda</taxon>
        <taxon>Chromadorea</taxon>
        <taxon>Rhabditida</taxon>
        <taxon>Rhabditina</taxon>
        <taxon>Rhabditomorpha</taxon>
        <taxon>Strongyloidea</taxon>
        <taxon>Trichostrongylidae</taxon>
        <taxon>Trichostrongylus</taxon>
    </lineage>
</organism>
<proteinExistence type="predicted"/>
<sequence length="109" mass="12386">MICSSRTDHVVDAYLHALTAVYPRTRYQLGWDMILLFGPGSLLPSAMQDLIIKVITALVDVPTPLAMQKKISEFTFFRLDLSSYLSPKNVRKAKRYTSRALHPCLNTEK</sequence>
<keyword evidence="2" id="KW-1185">Reference proteome</keyword>
<dbReference type="PANTHER" id="PTHR43313:SF1">
    <property type="entry name" value="3BETA-HYDROXYSTEROID DEHYDROGENASE DHS-16"/>
    <property type="match status" value="1"/>
</dbReference>
<comment type="caution">
    <text evidence="1">The sequence shown here is derived from an EMBL/GenBank/DDBJ whole genome shotgun (WGS) entry which is preliminary data.</text>
</comment>
<evidence type="ECO:0000313" key="2">
    <source>
        <dbReference type="Proteomes" id="UP001331761"/>
    </source>
</evidence>
<dbReference type="PANTHER" id="PTHR43313">
    <property type="entry name" value="SHORT-CHAIN DEHYDROGENASE/REDUCTASE FAMILY 9C"/>
    <property type="match status" value="1"/>
</dbReference>
<reference evidence="1 2" key="1">
    <citation type="submission" date="2019-10" db="EMBL/GenBank/DDBJ databases">
        <title>Assembly and Annotation for the nematode Trichostrongylus colubriformis.</title>
        <authorList>
            <person name="Martin J."/>
        </authorList>
    </citation>
    <scope>NUCLEOTIDE SEQUENCE [LARGE SCALE GENOMIC DNA]</scope>
    <source>
        <strain evidence="1">G859</strain>
        <tissue evidence="1">Whole worm</tissue>
    </source>
</reference>
<gene>
    <name evidence="1" type="ORF">GCK32_021484</name>
</gene>
<dbReference type="GO" id="GO:0016491">
    <property type="term" value="F:oxidoreductase activity"/>
    <property type="evidence" value="ECO:0007669"/>
    <property type="project" value="TreeGrafter"/>
</dbReference>
<evidence type="ECO:0000313" key="1">
    <source>
        <dbReference type="EMBL" id="KAK5968055.1"/>
    </source>
</evidence>
<dbReference type="AlphaFoldDB" id="A0AAN8EW76"/>
<accession>A0AAN8EW76</accession>
<dbReference type="GO" id="GO:0008202">
    <property type="term" value="P:steroid metabolic process"/>
    <property type="evidence" value="ECO:0007669"/>
    <property type="project" value="TreeGrafter"/>
</dbReference>
<name>A0AAN8EW76_TRICO</name>
<dbReference type="EMBL" id="WIXE01021804">
    <property type="protein sequence ID" value="KAK5968055.1"/>
    <property type="molecule type" value="Genomic_DNA"/>
</dbReference>